<proteinExistence type="predicted"/>
<gene>
    <name evidence="2" type="ORF">MBEBAB_1468</name>
</gene>
<sequence>MPPLKNPARTRRRLMFSLALGLAMLMPSAILLQTGALGANHTTTVLIILAVGLLLAAPGSIGLTVLQLRALRDRSMNQELNDELSTRNSVRAMAVGYVAIAAAAGYTLPLSVFIDMPLAPVLTGVLLSGVLAHVLSFAIFERQGDDG</sequence>
<reference evidence="3" key="1">
    <citation type="journal article" date="2013" name="Genome Announc.">
        <title>Draft Genome Sequence of the Dimorphic Prosthecate Bacterium Brevundimonas abyssalis TAR-001T.</title>
        <authorList>
            <person name="Tsubouchi T."/>
            <person name="Nishi S."/>
            <person name="Usui K."/>
            <person name="Shimane Y."/>
            <person name="Takaki Y."/>
            <person name="Maruyama T."/>
            <person name="Hatada Y."/>
        </authorList>
    </citation>
    <scope>NUCLEOTIDE SEQUENCE [LARGE SCALE GENOMIC DNA]</scope>
    <source>
        <strain evidence="3">TAR-001</strain>
    </source>
</reference>
<feature type="transmembrane region" description="Helical" evidence="1">
    <location>
        <begin position="48"/>
        <end position="71"/>
    </location>
</feature>
<dbReference type="RefSeq" id="WP_021697313.1">
    <property type="nucleotide sequence ID" value="NZ_BATC01000021.1"/>
</dbReference>
<keyword evidence="1" id="KW-1133">Transmembrane helix</keyword>
<keyword evidence="1" id="KW-0812">Transmembrane</keyword>
<accession>A0A8E0NBA7</accession>
<keyword evidence="3" id="KW-1185">Reference proteome</keyword>
<protein>
    <submittedName>
        <fullName evidence="2">Uncharacterized protein</fullName>
    </submittedName>
</protein>
<organism evidence="2 3">
    <name type="scientific">Brevundimonas abyssalis TAR-001</name>
    <dbReference type="NCBI Taxonomy" id="1391729"/>
    <lineage>
        <taxon>Bacteria</taxon>
        <taxon>Pseudomonadati</taxon>
        <taxon>Pseudomonadota</taxon>
        <taxon>Alphaproteobacteria</taxon>
        <taxon>Caulobacterales</taxon>
        <taxon>Caulobacteraceae</taxon>
        <taxon>Brevundimonas</taxon>
    </lineage>
</organism>
<evidence type="ECO:0000313" key="2">
    <source>
        <dbReference type="EMBL" id="GAD59218.1"/>
    </source>
</evidence>
<name>A0A8E0NBA7_9CAUL</name>
<feature type="transmembrane region" description="Helical" evidence="1">
    <location>
        <begin position="92"/>
        <end position="114"/>
    </location>
</feature>
<comment type="caution">
    <text evidence="2">The sequence shown here is derived from an EMBL/GenBank/DDBJ whole genome shotgun (WGS) entry which is preliminary data.</text>
</comment>
<feature type="transmembrane region" description="Helical" evidence="1">
    <location>
        <begin position="120"/>
        <end position="140"/>
    </location>
</feature>
<dbReference type="AlphaFoldDB" id="A0A8E0NBA7"/>
<dbReference type="EMBL" id="BATC01000021">
    <property type="protein sequence ID" value="GAD59218.1"/>
    <property type="molecule type" value="Genomic_DNA"/>
</dbReference>
<evidence type="ECO:0000256" key="1">
    <source>
        <dbReference type="SAM" id="Phobius"/>
    </source>
</evidence>
<evidence type="ECO:0000313" key="3">
    <source>
        <dbReference type="Proteomes" id="UP000016569"/>
    </source>
</evidence>
<keyword evidence="1" id="KW-0472">Membrane</keyword>
<dbReference type="Proteomes" id="UP000016569">
    <property type="component" value="Unassembled WGS sequence"/>
</dbReference>